<keyword evidence="1" id="KW-0812">Transmembrane</keyword>
<keyword evidence="1" id="KW-0472">Membrane</keyword>
<reference evidence="2" key="1">
    <citation type="journal article" date="2012" name="PLoS Genet.">
        <title>Comparative analysis of the genomes of two field isolates of the rice blast fungus Magnaporthe oryzae.</title>
        <authorList>
            <person name="Xue M."/>
            <person name="Yang J."/>
            <person name="Li Z."/>
            <person name="Hu S."/>
            <person name="Yao N."/>
            <person name="Dean R.A."/>
            <person name="Zhao W."/>
            <person name="Shen M."/>
            <person name="Zhang H."/>
            <person name="Li C."/>
            <person name="Liu L."/>
            <person name="Cao L."/>
            <person name="Xu X."/>
            <person name="Xing Y."/>
            <person name="Hsiang T."/>
            <person name="Zhang Z."/>
            <person name="Xu J.R."/>
            <person name="Peng Y.L."/>
        </authorList>
    </citation>
    <scope>NUCLEOTIDE SEQUENCE</scope>
    <source>
        <strain evidence="2">Y34</strain>
    </source>
</reference>
<sequence length="79" mass="9016">MAIRVLCRPGQDSRTYHEVFLQISKTSRCRYATPGSAQLALSAESDRVWVGLLRRTLSIAWVTMTTAFTVHAYWDKEPN</sequence>
<protein>
    <submittedName>
        <fullName evidence="2">Uncharacterized protein</fullName>
    </submittedName>
</protein>
<accession>A0AA97P317</accession>
<organism evidence="2">
    <name type="scientific">Pyricularia oryzae (strain Y34)</name>
    <name type="common">Rice blast fungus</name>
    <name type="synonym">Magnaporthe oryzae</name>
    <dbReference type="NCBI Taxonomy" id="1143189"/>
    <lineage>
        <taxon>Eukaryota</taxon>
        <taxon>Fungi</taxon>
        <taxon>Dikarya</taxon>
        <taxon>Ascomycota</taxon>
        <taxon>Pezizomycotina</taxon>
        <taxon>Sordariomycetes</taxon>
        <taxon>Sordariomycetidae</taxon>
        <taxon>Magnaporthales</taxon>
        <taxon>Pyriculariaceae</taxon>
        <taxon>Pyricularia</taxon>
    </lineage>
</organism>
<dbReference type="AlphaFoldDB" id="A0AA97P317"/>
<dbReference type="EMBL" id="JH793419">
    <property type="protein sequence ID" value="ELQ41028.1"/>
    <property type="molecule type" value="Genomic_DNA"/>
</dbReference>
<evidence type="ECO:0000256" key="1">
    <source>
        <dbReference type="SAM" id="Phobius"/>
    </source>
</evidence>
<gene>
    <name evidence="2" type="ORF">OOU_Y34scaffold00308g39</name>
</gene>
<evidence type="ECO:0000313" key="2">
    <source>
        <dbReference type="EMBL" id="ELQ41028.1"/>
    </source>
</evidence>
<keyword evidence="1" id="KW-1133">Transmembrane helix</keyword>
<feature type="transmembrane region" description="Helical" evidence="1">
    <location>
        <begin position="57"/>
        <end position="74"/>
    </location>
</feature>
<name>A0AA97P317_PYRO3</name>
<dbReference type="Proteomes" id="UP000011086">
    <property type="component" value="Unassembled WGS sequence"/>
</dbReference>
<proteinExistence type="predicted"/>